<comment type="pathway">
    <text evidence="2">Protein modification; protein ubiquitination.</text>
</comment>
<evidence type="ECO:0000256" key="6">
    <source>
        <dbReference type="ARBA" id="ARBA00022692"/>
    </source>
</evidence>
<evidence type="ECO:0000256" key="7">
    <source>
        <dbReference type="ARBA" id="ARBA00022723"/>
    </source>
</evidence>
<evidence type="ECO:0000256" key="9">
    <source>
        <dbReference type="ARBA" id="ARBA00022786"/>
    </source>
</evidence>
<evidence type="ECO:0000256" key="14">
    <source>
        <dbReference type="ARBA" id="ARBA00023140"/>
    </source>
</evidence>
<dbReference type="AlphaFoldDB" id="A0AAZ1WYZ3"/>
<dbReference type="SUPFAM" id="SSF57850">
    <property type="entry name" value="RING/U-box"/>
    <property type="match status" value="1"/>
</dbReference>
<dbReference type="SMART" id="SM00184">
    <property type="entry name" value="RING"/>
    <property type="match status" value="1"/>
</dbReference>
<keyword evidence="11" id="KW-0653">Protein transport</keyword>
<reference evidence="21" key="3">
    <citation type="submission" date="2025-09" db="UniProtKB">
        <authorList>
            <consortium name="Ensembl"/>
        </authorList>
    </citation>
    <scope>IDENTIFICATION</scope>
</reference>
<evidence type="ECO:0000256" key="5">
    <source>
        <dbReference type="ARBA" id="ARBA00022679"/>
    </source>
</evidence>
<organism evidence="21 22">
    <name type="scientific">Oreochromis aureus</name>
    <name type="common">Israeli tilapia</name>
    <name type="synonym">Chromis aureus</name>
    <dbReference type="NCBI Taxonomy" id="47969"/>
    <lineage>
        <taxon>Eukaryota</taxon>
        <taxon>Metazoa</taxon>
        <taxon>Chordata</taxon>
        <taxon>Craniata</taxon>
        <taxon>Vertebrata</taxon>
        <taxon>Euteleostomi</taxon>
        <taxon>Actinopterygii</taxon>
        <taxon>Neopterygii</taxon>
        <taxon>Teleostei</taxon>
        <taxon>Neoteleostei</taxon>
        <taxon>Acanthomorphata</taxon>
        <taxon>Ovalentaria</taxon>
        <taxon>Cichlomorphae</taxon>
        <taxon>Cichliformes</taxon>
        <taxon>Cichlidae</taxon>
        <taxon>African cichlids</taxon>
        <taxon>Pseudocrenilabrinae</taxon>
        <taxon>Oreochromini</taxon>
        <taxon>Oreochromis</taxon>
    </lineage>
</organism>
<comment type="similarity">
    <text evidence="3">Belongs to the pex2/pex10/pex12 family.</text>
</comment>
<dbReference type="InterPro" id="IPR006845">
    <property type="entry name" value="Pex_N"/>
</dbReference>
<evidence type="ECO:0000256" key="18">
    <source>
        <dbReference type="ARBA" id="ARBA00034543"/>
    </source>
</evidence>
<sequence>MHYFSKYIILTTTAKWLGISALHYTRGYIQTSSCAVSNRCAMSTEKAKCNPQETLTFPASPHSLWSPCPKQSHTSLDTKAKVKKKVQPSSVYRVFPGCPHLSRAEPHMLQKCSLLHDCDCLSQGLGSENDQKKTARSHGPHFDMNPQTPVLRISQLDALELDSALEQLVWTQFSLCFQNCRPGFLTPLEPELRVLLHLLLWRFTLYSNSATVGQSLLSLRYHSKFSLSPRYRPLSPRQKLGLAVLTAGPRWLQERSHRLLPYLGLSSQGSVSDRESGLLHQGLRNGLTLVAGIVKFTNLINFLVFLRNGRHPILAERITGAQTVFSKPNAAREVNYKYMNRELLWHGFAEFLIFLFPLINTKKLKATILSAVFGEKSASGEGAREGQELWKECGLCGEWPTMPHTVGCQHVFCYYCVKSHSIADPYLTCPKCGAEAGQPKLVKLEVEMTDR</sequence>
<dbReference type="CDD" id="cd16526">
    <property type="entry name" value="RING-HC_PEX2"/>
    <property type="match status" value="1"/>
</dbReference>
<dbReference type="InterPro" id="IPR013083">
    <property type="entry name" value="Znf_RING/FYVE/PHD"/>
</dbReference>
<accession>A0AAZ1WYZ3</accession>
<dbReference type="GO" id="GO:0061630">
    <property type="term" value="F:ubiquitin protein ligase activity"/>
    <property type="evidence" value="ECO:0007669"/>
    <property type="project" value="UniProtKB-EC"/>
</dbReference>
<keyword evidence="10" id="KW-0862">Zinc</keyword>
<comment type="catalytic activity">
    <reaction evidence="16">
        <text>[E2 ubiquitin-conjugating enzyme]-S-ubiquitinyl-L-cysteine + [acceptor protein]-L-cysteine = [E2 ubiquitin-conjugating enzyme]-L-cysteine + [acceptor protein]-S-ubiquitinyl-L-cysteine.</text>
        <dbReference type="EC" id="2.3.2.36"/>
    </reaction>
</comment>
<dbReference type="GO" id="GO:0016558">
    <property type="term" value="P:protein import into peroxisome matrix"/>
    <property type="evidence" value="ECO:0007669"/>
    <property type="project" value="InterPro"/>
</dbReference>
<evidence type="ECO:0000256" key="17">
    <source>
        <dbReference type="ARBA" id="ARBA00034523"/>
    </source>
</evidence>
<evidence type="ECO:0000256" key="13">
    <source>
        <dbReference type="ARBA" id="ARBA00023136"/>
    </source>
</evidence>
<evidence type="ECO:0000256" key="2">
    <source>
        <dbReference type="ARBA" id="ARBA00004906"/>
    </source>
</evidence>
<name>A0AAZ1WYZ3_OREAU</name>
<dbReference type="InterPro" id="IPR017907">
    <property type="entry name" value="Znf_RING_CS"/>
</dbReference>
<keyword evidence="22" id="KW-1185">Reference proteome</keyword>
<keyword evidence="8 19" id="KW-0863">Zinc-finger</keyword>
<evidence type="ECO:0000256" key="3">
    <source>
        <dbReference type="ARBA" id="ARBA00008704"/>
    </source>
</evidence>
<dbReference type="InterPro" id="IPR001841">
    <property type="entry name" value="Znf_RING"/>
</dbReference>
<keyword evidence="9" id="KW-0833">Ubl conjugation pathway</keyword>
<dbReference type="GO" id="GO:0008270">
    <property type="term" value="F:zinc ion binding"/>
    <property type="evidence" value="ECO:0007669"/>
    <property type="project" value="UniProtKB-KW"/>
</dbReference>
<dbReference type="GO" id="GO:0005778">
    <property type="term" value="C:peroxisomal membrane"/>
    <property type="evidence" value="ECO:0007669"/>
    <property type="project" value="UniProtKB-SubCell"/>
</dbReference>
<gene>
    <name evidence="21" type="primary">pex2</name>
</gene>
<keyword evidence="6" id="KW-0812">Transmembrane</keyword>
<dbReference type="PANTHER" id="PTHR48178">
    <property type="entry name" value="PEROXISOME BIOGENESIS FACTOR 2"/>
    <property type="match status" value="1"/>
</dbReference>
<keyword evidence="5" id="KW-0808">Transferase</keyword>
<dbReference type="Pfam" id="PF04757">
    <property type="entry name" value="Pex2_Pex12"/>
    <property type="match status" value="1"/>
</dbReference>
<reference evidence="21" key="2">
    <citation type="submission" date="2025-08" db="UniProtKB">
        <authorList>
            <consortium name="Ensembl"/>
        </authorList>
    </citation>
    <scope>IDENTIFICATION</scope>
</reference>
<evidence type="ECO:0000256" key="12">
    <source>
        <dbReference type="ARBA" id="ARBA00022989"/>
    </source>
</evidence>
<dbReference type="Gene3D" id="3.30.40.10">
    <property type="entry name" value="Zinc/RING finger domain, C3HC4 (zinc finger)"/>
    <property type="match status" value="1"/>
</dbReference>
<evidence type="ECO:0000256" key="19">
    <source>
        <dbReference type="PROSITE-ProRule" id="PRU00175"/>
    </source>
</evidence>
<keyword evidence="4" id="KW-0813">Transport</keyword>
<dbReference type="Proteomes" id="UP000472276">
    <property type="component" value="Unassembled WGS sequence"/>
</dbReference>
<proteinExistence type="inferred from homology"/>
<protein>
    <recommendedName>
        <fullName evidence="18">Peroxisome biogenesis factor 2</fullName>
        <ecNumber evidence="17">2.3.2.36</ecNumber>
    </recommendedName>
    <alternativeName>
        <fullName evidence="15">Peroxin-2</fullName>
    </alternativeName>
</protein>
<evidence type="ECO:0000259" key="20">
    <source>
        <dbReference type="PROSITE" id="PS50089"/>
    </source>
</evidence>
<keyword evidence="14" id="KW-0576">Peroxisome</keyword>
<dbReference type="Ensembl" id="ENSOABT00000062662.1">
    <property type="protein sequence ID" value="ENSOABP00000060625.1"/>
    <property type="gene ID" value="ENSOABG00000010378.2"/>
</dbReference>
<dbReference type="EC" id="2.3.2.36" evidence="17"/>
<dbReference type="InterPro" id="IPR025654">
    <property type="entry name" value="PEX2/10"/>
</dbReference>
<dbReference type="InterPro" id="IPR045859">
    <property type="entry name" value="RING-HC_PEX2"/>
</dbReference>
<evidence type="ECO:0000256" key="8">
    <source>
        <dbReference type="ARBA" id="ARBA00022771"/>
    </source>
</evidence>
<evidence type="ECO:0000256" key="15">
    <source>
        <dbReference type="ARBA" id="ARBA00032511"/>
    </source>
</evidence>
<keyword evidence="7" id="KW-0479">Metal-binding</keyword>
<evidence type="ECO:0000256" key="1">
    <source>
        <dbReference type="ARBA" id="ARBA00004585"/>
    </source>
</evidence>
<keyword evidence="13" id="KW-0472">Membrane</keyword>
<dbReference type="PANTHER" id="PTHR48178:SF1">
    <property type="entry name" value="PEROXISOME BIOGENESIS FACTOR 2"/>
    <property type="match status" value="1"/>
</dbReference>
<dbReference type="PROSITE" id="PS00518">
    <property type="entry name" value="ZF_RING_1"/>
    <property type="match status" value="1"/>
</dbReference>
<reference evidence="22" key="1">
    <citation type="submission" date="2020-03" db="EMBL/GenBank/DDBJ databases">
        <title>Evolution of repeat sequences and sex chromosomes of tilapia species revealed by chromosome-level genomes.</title>
        <authorList>
            <person name="Xu L."/>
            <person name="Tao W."/>
            <person name="Wang D."/>
            <person name="Zhou Q."/>
        </authorList>
    </citation>
    <scope>NUCLEOTIDE SEQUENCE [LARGE SCALE GENOMIC DNA]</scope>
    <source>
        <strain evidence="22">Israel</strain>
    </source>
</reference>
<evidence type="ECO:0000313" key="21">
    <source>
        <dbReference type="Ensembl" id="ENSOABP00000060625.1"/>
    </source>
</evidence>
<feature type="domain" description="RING-type" evidence="20">
    <location>
        <begin position="393"/>
        <end position="432"/>
    </location>
</feature>
<evidence type="ECO:0000256" key="11">
    <source>
        <dbReference type="ARBA" id="ARBA00022927"/>
    </source>
</evidence>
<dbReference type="PROSITE" id="PS50089">
    <property type="entry name" value="ZF_RING_2"/>
    <property type="match status" value="1"/>
</dbReference>
<keyword evidence="12" id="KW-1133">Transmembrane helix</keyword>
<evidence type="ECO:0000256" key="4">
    <source>
        <dbReference type="ARBA" id="ARBA00022448"/>
    </source>
</evidence>
<evidence type="ECO:0000256" key="10">
    <source>
        <dbReference type="ARBA" id="ARBA00022833"/>
    </source>
</evidence>
<evidence type="ECO:0000313" key="22">
    <source>
        <dbReference type="Proteomes" id="UP000472276"/>
    </source>
</evidence>
<comment type="subcellular location">
    <subcellularLocation>
        <location evidence="1">Peroxisome membrane</location>
        <topology evidence="1">Multi-pass membrane protein</topology>
    </subcellularLocation>
</comment>
<evidence type="ECO:0000256" key="16">
    <source>
        <dbReference type="ARBA" id="ARBA00034438"/>
    </source>
</evidence>